<sequence>MDKEQEHQSPRSNWSETVEDLVTAGDTDAAISLLQSVVSDLQTSQNSNPDPQLAAALTDLSALYSSKGLSLKADDIAAKAFLLKHQAQVSCPTGYGKIMNEDRTSPTTVSLSSVDEASVGTGNLDRTRDSPDNAVSCSASLDDDDFYMLDSIDFYMLDSMNWKSKFPLILEDGNRFGFLEDKQIVPLWQTSCASFWLVFNLPQRVVSKQSDL</sequence>
<protein>
    <submittedName>
        <fullName evidence="1">Uncharacterized protein</fullName>
    </submittedName>
</protein>
<name>A0A0A0LXV6_CUCSA</name>
<accession>A0A0A0LXV6</accession>
<evidence type="ECO:0000313" key="2">
    <source>
        <dbReference type="Proteomes" id="UP000029981"/>
    </source>
</evidence>
<dbReference type="STRING" id="3659.A0A0A0LXV6"/>
<dbReference type="AlphaFoldDB" id="A0A0A0LXV6"/>
<dbReference type="Proteomes" id="UP000029981">
    <property type="component" value="Chromosome 1"/>
</dbReference>
<proteinExistence type="predicted"/>
<keyword evidence="2" id="KW-1185">Reference proteome</keyword>
<reference evidence="1 2" key="2">
    <citation type="journal article" date="2009" name="PLoS ONE">
        <title>An integrated genetic and cytogenetic map of the cucumber genome.</title>
        <authorList>
            <person name="Ren Y."/>
            <person name="Zhang Z."/>
            <person name="Liu J."/>
            <person name="Staub J.E."/>
            <person name="Han Y."/>
            <person name="Cheng Z."/>
            <person name="Li X."/>
            <person name="Lu J."/>
            <person name="Miao H."/>
            <person name="Kang H."/>
            <person name="Xie B."/>
            <person name="Gu X."/>
            <person name="Wang X."/>
            <person name="Du Y."/>
            <person name="Jin W."/>
            <person name="Huang S."/>
        </authorList>
    </citation>
    <scope>NUCLEOTIDE SEQUENCE [LARGE SCALE GENOMIC DNA]</scope>
    <source>
        <strain evidence="2">cv. 9930</strain>
    </source>
</reference>
<reference evidence="1 2" key="4">
    <citation type="journal article" date="2011" name="BMC Genomics">
        <title>RNA-Seq improves annotation of protein-coding genes in the cucumber genome.</title>
        <authorList>
            <person name="Li Z."/>
            <person name="Zhang Z."/>
            <person name="Yan P."/>
            <person name="Huang S."/>
            <person name="Fei Z."/>
            <person name="Lin K."/>
        </authorList>
    </citation>
    <scope>NUCLEOTIDE SEQUENCE [LARGE SCALE GENOMIC DNA]</scope>
    <source>
        <strain evidence="2">cv. 9930</strain>
    </source>
</reference>
<gene>
    <name evidence="1" type="ORF">Csa_1G633390</name>
</gene>
<reference evidence="1 2" key="1">
    <citation type="journal article" date="2009" name="Nat. Genet.">
        <title>The genome of the cucumber, Cucumis sativus L.</title>
        <authorList>
            <person name="Huang S."/>
            <person name="Li R."/>
            <person name="Zhang Z."/>
            <person name="Li L."/>
            <person name="Gu X."/>
            <person name="Fan W."/>
            <person name="Lucas W.J."/>
            <person name="Wang X."/>
            <person name="Xie B."/>
            <person name="Ni P."/>
            <person name="Ren Y."/>
            <person name="Zhu H."/>
            <person name="Li J."/>
            <person name="Lin K."/>
            <person name="Jin W."/>
            <person name="Fei Z."/>
            <person name="Li G."/>
            <person name="Staub J."/>
            <person name="Kilian A."/>
            <person name="van der Vossen E.A."/>
            <person name="Wu Y."/>
            <person name="Guo J."/>
            <person name="He J."/>
            <person name="Jia Z."/>
            <person name="Ren Y."/>
            <person name="Tian G."/>
            <person name="Lu Y."/>
            <person name="Ruan J."/>
            <person name="Qian W."/>
            <person name="Wang M."/>
            <person name="Huang Q."/>
            <person name="Li B."/>
            <person name="Xuan Z."/>
            <person name="Cao J."/>
            <person name="Asan"/>
            <person name="Wu Z."/>
            <person name="Zhang J."/>
            <person name="Cai Q."/>
            <person name="Bai Y."/>
            <person name="Zhao B."/>
            <person name="Han Y."/>
            <person name="Li Y."/>
            <person name="Li X."/>
            <person name="Wang S."/>
            <person name="Shi Q."/>
            <person name="Liu S."/>
            <person name="Cho W.K."/>
            <person name="Kim J.Y."/>
            <person name="Xu Y."/>
            <person name="Heller-Uszynska K."/>
            <person name="Miao H."/>
            <person name="Cheng Z."/>
            <person name="Zhang S."/>
            <person name="Wu J."/>
            <person name="Yang Y."/>
            <person name="Kang H."/>
            <person name="Li M."/>
            <person name="Liang H."/>
            <person name="Ren X."/>
            <person name="Shi Z."/>
            <person name="Wen M."/>
            <person name="Jian M."/>
            <person name="Yang H."/>
            <person name="Zhang G."/>
            <person name="Yang Z."/>
            <person name="Chen R."/>
            <person name="Liu S."/>
            <person name="Li J."/>
            <person name="Ma L."/>
            <person name="Liu H."/>
            <person name="Zhou Y."/>
            <person name="Zhao J."/>
            <person name="Fang X."/>
            <person name="Li G."/>
            <person name="Fang L."/>
            <person name="Li Y."/>
            <person name="Liu D."/>
            <person name="Zheng H."/>
            <person name="Zhang Y."/>
            <person name="Qin N."/>
            <person name="Li Z."/>
            <person name="Yang G."/>
            <person name="Yang S."/>
            <person name="Bolund L."/>
            <person name="Kristiansen K."/>
            <person name="Zheng H."/>
            <person name="Li S."/>
            <person name="Zhang X."/>
            <person name="Yang H."/>
            <person name="Wang J."/>
            <person name="Sun R."/>
            <person name="Zhang B."/>
            <person name="Jiang S."/>
            <person name="Wang J."/>
            <person name="Du Y."/>
            <person name="Li S."/>
        </authorList>
    </citation>
    <scope>NUCLEOTIDE SEQUENCE [LARGE SCALE GENOMIC DNA]</scope>
    <source>
        <strain evidence="2">cv. 9930</strain>
    </source>
</reference>
<dbReference type="Gramene" id="KGN66588">
    <property type="protein sequence ID" value="KGN66588"/>
    <property type="gene ID" value="Csa_1G633390"/>
</dbReference>
<organism evidence="1 2">
    <name type="scientific">Cucumis sativus</name>
    <name type="common">Cucumber</name>
    <dbReference type="NCBI Taxonomy" id="3659"/>
    <lineage>
        <taxon>Eukaryota</taxon>
        <taxon>Viridiplantae</taxon>
        <taxon>Streptophyta</taxon>
        <taxon>Embryophyta</taxon>
        <taxon>Tracheophyta</taxon>
        <taxon>Spermatophyta</taxon>
        <taxon>Magnoliopsida</taxon>
        <taxon>eudicotyledons</taxon>
        <taxon>Gunneridae</taxon>
        <taxon>Pentapetalae</taxon>
        <taxon>rosids</taxon>
        <taxon>fabids</taxon>
        <taxon>Cucurbitales</taxon>
        <taxon>Cucurbitaceae</taxon>
        <taxon>Benincaseae</taxon>
        <taxon>Cucumis</taxon>
    </lineage>
</organism>
<reference evidence="1 2" key="3">
    <citation type="journal article" date="2010" name="BMC Genomics">
        <title>Transcriptome sequencing and comparative analysis of cucumber flowers with different sex types.</title>
        <authorList>
            <person name="Guo S."/>
            <person name="Zheng Y."/>
            <person name="Joung J.G."/>
            <person name="Liu S."/>
            <person name="Zhang Z."/>
            <person name="Crasta O.R."/>
            <person name="Sobral B.W."/>
            <person name="Xu Y."/>
            <person name="Huang S."/>
            <person name="Fei Z."/>
        </authorList>
    </citation>
    <scope>NUCLEOTIDE SEQUENCE [LARGE SCALE GENOMIC DNA]</scope>
    <source>
        <strain evidence="2">cv. 9930</strain>
    </source>
</reference>
<dbReference type="EMBL" id="CM002922">
    <property type="protein sequence ID" value="KGN66588.1"/>
    <property type="molecule type" value="Genomic_DNA"/>
</dbReference>
<evidence type="ECO:0000313" key="1">
    <source>
        <dbReference type="EMBL" id="KGN66588.1"/>
    </source>
</evidence>